<evidence type="ECO:0000256" key="1">
    <source>
        <dbReference type="ARBA" id="ARBA00004141"/>
    </source>
</evidence>
<dbReference type="Pfam" id="PF13632">
    <property type="entry name" value="Glyco_trans_2_3"/>
    <property type="match status" value="1"/>
</dbReference>
<feature type="transmembrane region" description="Helical" evidence="8">
    <location>
        <begin position="412"/>
        <end position="429"/>
    </location>
</feature>
<feature type="transmembrane region" description="Helical" evidence="8">
    <location>
        <begin position="79"/>
        <end position="96"/>
    </location>
</feature>
<feature type="transmembrane region" description="Helical" evidence="8">
    <location>
        <begin position="52"/>
        <end position="72"/>
    </location>
</feature>
<accession>A0AB33JTF3</accession>
<dbReference type="InterPro" id="IPR050321">
    <property type="entry name" value="Glycosyltr_2/OpgH_subfam"/>
</dbReference>
<dbReference type="PANTHER" id="PTHR43867:SF2">
    <property type="entry name" value="CELLULOSE SYNTHASE CATALYTIC SUBUNIT A [UDP-FORMING]"/>
    <property type="match status" value="1"/>
</dbReference>
<dbReference type="GO" id="GO:0016020">
    <property type="term" value="C:membrane"/>
    <property type="evidence" value="ECO:0007669"/>
    <property type="project" value="UniProtKB-SubCell"/>
</dbReference>
<dbReference type="PANTHER" id="PTHR43867">
    <property type="entry name" value="CELLULOSE SYNTHASE CATALYTIC SUBUNIT A [UDP-FORMING]"/>
    <property type="match status" value="1"/>
</dbReference>
<feature type="transmembrane region" description="Helical" evidence="8">
    <location>
        <begin position="435"/>
        <end position="456"/>
    </location>
</feature>
<evidence type="ECO:0000256" key="3">
    <source>
        <dbReference type="ARBA" id="ARBA00022679"/>
    </source>
</evidence>
<dbReference type="InterPro" id="IPR029044">
    <property type="entry name" value="Nucleotide-diphossugar_trans"/>
</dbReference>
<reference evidence="10" key="1">
    <citation type="submission" date="2024-07" db="EMBL/GenBank/DDBJ databases">
        <title>Complete genome sequences of cellulolytic bacteria, Kitasatospora sp. CMC57 and Streptomyces sp. CMC78, isolated from Japanese agricultural soil.</title>
        <authorList>
            <person name="Hashimoto T."/>
            <person name="Ito M."/>
            <person name="Iwamoto M."/>
            <person name="Fukahori D."/>
            <person name="Shoda T."/>
            <person name="Sakoda M."/>
            <person name="Morohoshi T."/>
            <person name="Mitsuboshi M."/>
            <person name="Nishizawa T."/>
        </authorList>
    </citation>
    <scope>NUCLEOTIDE SEQUENCE</scope>
    <source>
        <strain evidence="10">CMC57</strain>
    </source>
</reference>
<dbReference type="CDD" id="cd06421">
    <property type="entry name" value="CESA_CelA_like"/>
    <property type="match status" value="1"/>
</dbReference>
<evidence type="ECO:0000256" key="7">
    <source>
        <dbReference type="SAM" id="MobiDB-lite"/>
    </source>
</evidence>
<keyword evidence="4 8" id="KW-0812">Transmembrane</keyword>
<name>A0AB33JTF3_9ACTN</name>
<feature type="domain" description="Glycosyltransferase 2-like" evidence="9">
    <location>
        <begin position="209"/>
        <end position="398"/>
    </location>
</feature>
<evidence type="ECO:0000256" key="5">
    <source>
        <dbReference type="ARBA" id="ARBA00022989"/>
    </source>
</evidence>
<sequence length="537" mass="61220">MTVTEGTQVSGSRRTATSRRRGRPEPSSRAQLGLLPQPPDNTEKYSYAKTHLWVLTVFSLLSFCCMVASQVGLLRTSRWFWFAIPFLGFTIVYYLISRWVHGFNESFDLKRHRALVRNWRPEHYPNVDVFLPVAGEPIEVLHNTWTHVARLRDQYPGDVTPYVLDDSDSPELAQMAVDFGFVYGTRNNRGWFKKAGNLQFGFRNSDGDFILILDADFAPRADLLEELLPYMADDPRIGIVQSPQFFRILDSQNWIERGAGAVQELFYRTVQVSRQRNDGAICVGSCAVYRRAALVENGGTTLIEHSEDVHTGFDLRRLGWDLRYVPVALAAGVCPDNVGGFFNQQYRWCSGSMSLLGSRKFWGTPLRVVTRMCYMSGFFYYIHTALFTLVSPLLPIVLLLVRPDLIRWENTALVIPGLVYATLIFPLWHRNPYRLEAWSARLMYGWAHVFAIYDILRRNRMAWQATGSSGAKKNKTRRFWLGTIIWSGGTALVWVGAAIWRMLSMAPLDYTLVLASGLFYAVVVGRVLVQPRPTEAV</sequence>
<dbReference type="Gene3D" id="3.90.550.10">
    <property type="entry name" value="Spore Coat Polysaccharide Biosynthesis Protein SpsA, Chain A"/>
    <property type="match status" value="1"/>
</dbReference>
<proteinExistence type="predicted"/>
<evidence type="ECO:0000256" key="6">
    <source>
        <dbReference type="ARBA" id="ARBA00023136"/>
    </source>
</evidence>
<organism evidence="10">
    <name type="scientific">Kitasatospora sp. CMC57</name>
    <dbReference type="NCBI Taxonomy" id="3231513"/>
    <lineage>
        <taxon>Bacteria</taxon>
        <taxon>Bacillati</taxon>
        <taxon>Actinomycetota</taxon>
        <taxon>Actinomycetes</taxon>
        <taxon>Kitasatosporales</taxon>
        <taxon>Streptomycetaceae</taxon>
        <taxon>Kitasatospora</taxon>
    </lineage>
</organism>
<dbReference type="SUPFAM" id="SSF53448">
    <property type="entry name" value="Nucleotide-diphospho-sugar transferases"/>
    <property type="match status" value="1"/>
</dbReference>
<evidence type="ECO:0000259" key="9">
    <source>
        <dbReference type="Pfam" id="PF13632"/>
    </source>
</evidence>
<feature type="transmembrane region" description="Helical" evidence="8">
    <location>
        <begin position="512"/>
        <end position="529"/>
    </location>
</feature>
<keyword evidence="3" id="KW-0808">Transferase</keyword>
<protein>
    <recommendedName>
        <fullName evidence="9">Glycosyltransferase 2-like domain-containing protein</fullName>
    </recommendedName>
</protein>
<feature type="region of interest" description="Disordered" evidence="7">
    <location>
        <begin position="1"/>
        <end position="38"/>
    </location>
</feature>
<keyword evidence="6 8" id="KW-0472">Membrane</keyword>
<dbReference type="AlphaFoldDB" id="A0AB33JTF3"/>
<evidence type="ECO:0000256" key="8">
    <source>
        <dbReference type="SAM" id="Phobius"/>
    </source>
</evidence>
<dbReference type="EMBL" id="AP035881">
    <property type="protein sequence ID" value="BFP46108.1"/>
    <property type="molecule type" value="Genomic_DNA"/>
</dbReference>
<feature type="transmembrane region" description="Helical" evidence="8">
    <location>
        <begin position="378"/>
        <end position="400"/>
    </location>
</feature>
<dbReference type="InterPro" id="IPR001173">
    <property type="entry name" value="Glyco_trans_2-like"/>
</dbReference>
<keyword evidence="5 8" id="KW-1133">Transmembrane helix</keyword>
<evidence type="ECO:0000256" key="4">
    <source>
        <dbReference type="ARBA" id="ARBA00022692"/>
    </source>
</evidence>
<dbReference type="GO" id="GO:0016757">
    <property type="term" value="F:glycosyltransferase activity"/>
    <property type="evidence" value="ECO:0007669"/>
    <property type="project" value="UniProtKB-KW"/>
</dbReference>
<keyword evidence="2" id="KW-0328">Glycosyltransferase</keyword>
<gene>
    <name evidence="10" type="ORF">KCMC57_24760</name>
</gene>
<comment type="subcellular location">
    <subcellularLocation>
        <location evidence="1">Membrane</location>
        <topology evidence="1">Multi-pass membrane protein</topology>
    </subcellularLocation>
</comment>
<feature type="transmembrane region" description="Helical" evidence="8">
    <location>
        <begin position="479"/>
        <end position="500"/>
    </location>
</feature>
<evidence type="ECO:0000313" key="10">
    <source>
        <dbReference type="EMBL" id="BFP46108.1"/>
    </source>
</evidence>
<evidence type="ECO:0000256" key="2">
    <source>
        <dbReference type="ARBA" id="ARBA00022676"/>
    </source>
</evidence>